<reference evidence="1" key="1">
    <citation type="submission" date="2021-01" db="EMBL/GenBank/DDBJ databases">
        <authorList>
            <person name="Corre E."/>
            <person name="Pelletier E."/>
            <person name="Niang G."/>
            <person name="Scheremetjew M."/>
            <person name="Finn R."/>
            <person name="Kale V."/>
            <person name="Holt S."/>
            <person name="Cochrane G."/>
            <person name="Meng A."/>
            <person name="Brown T."/>
            <person name="Cohen L."/>
        </authorList>
    </citation>
    <scope>NUCLEOTIDE SEQUENCE</scope>
    <source>
        <strain evidence="1">CCCM811</strain>
    </source>
</reference>
<sequence>MSAVKESKLGDDVACICINIETLTNAVRKKVDRFFEAHVKDTKVIHLNGKPPIDYMVTYVPHSCAVDGKGKMLMNYKGGIDKAISYAAKVHQIPFKHPWNPNRRHQWNFSS</sequence>
<protein>
    <submittedName>
        <fullName evidence="1">Uncharacterized protein</fullName>
    </submittedName>
</protein>
<accession>A0A7S3ZGG3</accession>
<organism evidence="1">
    <name type="scientific">Lotharella globosa</name>
    <dbReference type="NCBI Taxonomy" id="91324"/>
    <lineage>
        <taxon>Eukaryota</taxon>
        <taxon>Sar</taxon>
        <taxon>Rhizaria</taxon>
        <taxon>Cercozoa</taxon>
        <taxon>Chlorarachniophyceae</taxon>
        <taxon>Lotharella</taxon>
    </lineage>
</organism>
<gene>
    <name evidence="1" type="ORF">LGLO00237_LOCUS34003</name>
</gene>
<proteinExistence type="predicted"/>
<dbReference type="AlphaFoldDB" id="A0A7S3ZGG3"/>
<dbReference type="EMBL" id="HBIV01048984">
    <property type="protein sequence ID" value="CAE0682215.1"/>
    <property type="molecule type" value="Transcribed_RNA"/>
</dbReference>
<name>A0A7S3ZGG3_9EUKA</name>
<evidence type="ECO:0000313" key="1">
    <source>
        <dbReference type="EMBL" id="CAE0682215.1"/>
    </source>
</evidence>